<keyword evidence="4 6" id="KW-0238">DNA-binding</keyword>
<protein>
    <recommendedName>
        <fullName evidence="6">RNA polymerase sigma factor</fullName>
    </recommendedName>
</protein>
<accession>A0A7S8C196</accession>
<dbReference type="SUPFAM" id="SSF88659">
    <property type="entry name" value="Sigma3 and sigma4 domains of RNA polymerase sigma factors"/>
    <property type="match status" value="1"/>
</dbReference>
<keyword evidence="2 6" id="KW-0805">Transcription regulation</keyword>
<dbReference type="Gene3D" id="1.10.10.10">
    <property type="entry name" value="Winged helix-like DNA-binding domain superfamily/Winged helix DNA-binding domain"/>
    <property type="match status" value="1"/>
</dbReference>
<evidence type="ECO:0000259" key="8">
    <source>
        <dbReference type="Pfam" id="PF08281"/>
    </source>
</evidence>
<feature type="domain" description="RNA polymerase sigma factor 70 region 4 type 2" evidence="8">
    <location>
        <begin position="103"/>
        <end position="155"/>
    </location>
</feature>
<dbReference type="InterPro" id="IPR013325">
    <property type="entry name" value="RNA_pol_sigma_r2"/>
</dbReference>
<evidence type="ECO:0000256" key="3">
    <source>
        <dbReference type="ARBA" id="ARBA00023082"/>
    </source>
</evidence>
<dbReference type="NCBIfam" id="NF009199">
    <property type="entry name" value="PRK12547.1"/>
    <property type="match status" value="1"/>
</dbReference>
<dbReference type="InterPro" id="IPR007627">
    <property type="entry name" value="RNA_pol_sigma70_r2"/>
</dbReference>
<dbReference type="InterPro" id="IPR036388">
    <property type="entry name" value="WH-like_DNA-bd_sf"/>
</dbReference>
<keyword evidence="5 6" id="KW-0804">Transcription</keyword>
<dbReference type="CDD" id="cd06171">
    <property type="entry name" value="Sigma70_r4"/>
    <property type="match status" value="1"/>
</dbReference>
<evidence type="ECO:0000256" key="2">
    <source>
        <dbReference type="ARBA" id="ARBA00023015"/>
    </source>
</evidence>
<gene>
    <name evidence="9" type="ORF">HW532_01400</name>
</gene>
<keyword evidence="3 6" id="KW-0731">Sigma factor</keyword>
<proteinExistence type="inferred from homology"/>
<dbReference type="SUPFAM" id="SSF88946">
    <property type="entry name" value="Sigma2 domain of RNA polymerase sigma factors"/>
    <property type="match status" value="1"/>
</dbReference>
<dbReference type="Proteomes" id="UP000593594">
    <property type="component" value="Chromosome"/>
</dbReference>
<evidence type="ECO:0000256" key="5">
    <source>
        <dbReference type="ARBA" id="ARBA00023163"/>
    </source>
</evidence>
<dbReference type="InterPro" id="IPR013324">
    <property type="entry name" value="RNA_pol_sigma_r3/r4-like"/>
</dbReference>
<evidence type="ECO:0000313" key="10">
    <source>
        <dbReference type="Proteomes" id="UP000593594"/>
    </source>
</evidence>
<dbReference type="PROSITE" id="PS01063">
    <property type="entry name" value="SIGMA70_ECF"/>
    <property type="match status" value="1"/>
</dbReference>
<reference evidence="9 10" key="1">
    <citation type="submission" date="2020-06" db="EMBL/GenBank/DDBJ databases">
        <title>Genome sequence of 2 isolates from Red Sea Mangroves.</title>
        <authorList>
            <person name="Sefrji F."/>
            <person name="Michoud G."/>
            <person name="Merlino G."/>
            <person name="Daffonchio D."/>
        </authorList>
    </citation>
    <scope>NUCLEOTIDE SEQUENCE [LARGE SCALE GENOMIC DNA]</scope>
    <source>
        <strain evidence="9 10">R1DC25</strain>
    </source>
</reference>
<dbReference type="GO" id="GO:0006352">
    <property type="term" value="P:DNA-templated transcription initiation"/>
    <property type="evidence" value="ECO:0007669"/>
    <property type="project" value="InterPro"/>
</dbReference>
<comment type="similarity">
    <text evidence="1 6">Belongs to the sigma-70 factor family. ECF subfamily.</text>
</comment>
<feature type="domain" description="RNA polymerase sigma-70 region 2" evidence="7">
    <location>
        <begin position="16"/>
        <end position="76"/>
    </location>
</feature>
<evidence type="ECO:0000256" key="6">
    <source>
        <dbReference type="RuleBase" id="RU000716"/>
    </source>
</evidence>
<dbReference type="Gene3D" id="1.10.1740.10">
    <property type="match status" value="1"/>
</dbReference>
<dbReference type="Pfam" id="PF08281">
    <property type="entry name" value="Sigma70_r4_2"/>
    <property type="match status" value="1"/>
</dbReference>
<dbReference type="KEGG" id="kmn:HW532_01400"/>
<evidence type="ECO:0000313" key="9">
    <source>
        <dbReference type="EMBL" id="QPC41501.1"/>
    </source>
</evidence>
<dbReference type="NCBIfam" id="TIGR02937">
    <property type="entry name" value="sigma70-ECF"/>
    <property type="match status" value="1"/>
</dbReference>
<evidence type="ECO:0000256" key="4">
    <source>
        <dbReference type="ARBA" id="ARBA00023125"/>
    </source>
</evidence>
<dbReference type="InterPro" id="IPR013249">
    <property type="entry name" value="RNA_pol_sigma70_r4_t2"/>
</dbReference>
<dbReference type="InterPro" id="IPR000838">
    <property type="entry name" value="RNA_pol_sigma70_ECF_CS"/>
</dbReference>
<evidence type="ECO:0000259" key="7">
    <source>
        <dbReference type="Pfam" id="PF04542"/>
    </source>
</evidence>
<dbReference type="PANTHER" id="PTHR43133">
    <property type="entry name" value="RNA POLYMERASE ECF-TYPE SIGMA FACTO"/>
    <property type="match status" value="1"/>
</dbReference>
<dbReference type="InterPro" id="IPR014284">
    <property type="entry name" value="RNA_pol_sigma-70_dom"/>
</dbReference>
<evidence type="ECO:0000256" key="1">
    <source>
        <dbReference type="ARBA" id="ARBA00010641"/>
    </source>
</evidence>
<organism evidence="9 10">
    <name type="scientific">Kaustia mangrovi</name>
    <dbReference type="NCBI Taxonomy" id="2593653"/>
    <lineage>
        <taxon>Bacteria</taxon>
        <taxon>Pseudomonadati</taxon>
        <taxon>Pseudomonadota</taxon>
        <taxon>Alphaproteobacteria</taxon>
        <taxon>Hyphomicrobiales</taxon>
        <taxon>Parvibaculaceae</taxon>
        <taxon>Kaustia</taxon>
    </lineage>
</organism>
<dbReference type="RefSeq" id="WP_213162719.1">
    <property type="nucleotide sequence ID" value="NZ_CP058214.1"/>
</dbReference>
<dbReference type="EMBL" id="CP058214">
    <property type="protein sequence ID" value="QPC41501.1"/>
    <property type="molecule type" value="Genomic_DNA"/>
</dbReference>
<sequence>MTVSASLRKDLLEQIPNLRAFAHSLCGNGDEADDLVQETLMRAWANLASFREGTNLRAWLFTILRNAFYSSRRRRRNETSDYDGQAADRLVVLPSQDRHMDLEDFRKALAGIPEEQREALILIGASGFSYEEAAGICGCAIGTVKSRVSRARRRLAELLSMEEGGDFGPSSAAETVGEPAVTGDLAVHLRK</sequence>
<keyword evidence="10" id="KW-1185">Reference proteome</keyword>
<dbReference type="InterPro" id="IPR039425">
    <property type="entry name" value="RNA_pol_sigma-70-like"/>
</dbReference>
<name>A0A7S8C196_9HYPH</name>
<dbReference type="Pfam" id="PF04542">
    <property type="entry name" value="Sigma70_r2"/>
    <property type="match status" value="1"/>
</dbReference>
<dbReference type="PANTHER" id="PTHR43133:SF25">
    <property type="entry name" value="RNA POLYMERASE SIGMA FACTOR RFAY-RELATED"/>
    <property type="match status" value="1"/>
</dbReference>
<dbReference type="AlphaFoldDB" id="A0A7S8C196"/>
<dbReference type="GO" id="GO:0016987">
    <property type="term" value="F:sigma factor activity"/>
    <property type="evidence" value="ECO:0007669"/>
    <property type="project" value="UniProtKB-KW"/>
</dbReference>
<dbReference type="GO" id="GO:0003677">
    <property type="term" value="F:DNA binding"/>
    <property type="evidence" value="ECO:0007669"/>
    <property type="project" value="UniProtKB-KW"/>
</dbReference>